<dbReference type="SMART" id="SM00060">
    <property type="entry name" value="FN3"/>
    <property type="match status" value="8"/>
</dbReference>
<keyword evidence="1" id="KW-0677">Repeat</keyword>
<protein>
    <recommendedName>
        <fullName evidence="5">Titin</fullName>
    </recommendedName>
</protein>
<feature type="domain" description="Fibronectin type-III" evidence="3">
    <location>
        <begin position="532"/>
        <end position="651"/>
    </location>
</feature>
<dbReference type="SMART" id="SM00409">
    <property type="entry name" value="IG"/>
    <property type="match status" value="4"/>
</dbReference>
<dbReference type="FunFam" id="2.60.40.10:FF:000051">
    <property type="entry name" value="Uncharacterized protein, isoform J"/>
    <property type="match status" value="1"/>
</dbReference>
<dbReference type="InterPro" id="IPR036179">
    <property type="entry name" value="Ig-like_dom_sf"/>
</dbReference>
<feature type="domain" description="Fibronectin type-III" evidence="3">
    <location>
        <begin position="658"/>
        <end position="753"/>
    </location>
</feature>
<dbReference type="SUPFAM" id="SSF49265">
    <property type="entry name" value="Fibronectin type III"/>
    <property type="match status" value="4"/>
</dbReference>
<dbReference type="PRINTS" id="PR00014">
    <property type="entry name" value="FNTYPEIII"/>
</dbReference>
<dbReference type="InterPro" id="IPR003599">
    <property type="entry name" value="Ig_sub"/>
</dbReference>
<dbReference type="GO" id="GO:0045214">
    <property type="term" value="P:sarcomere organization"/>
    <property type="evidence" value="ECO:0007669"/>
    <property type="project" value="TreeGrafter"/>
</dbReference>
<feature type="domain" description="Fibronectin type-III" evidence="3">
    <location>
        <begin position="222"/>
        <end position="319"/>
    </location>
</feature>
<feature type="domain" description="Fibronectin type-III" evidence="3">
    <location>
        <begin position="1150"/>
        <end position="1243"/>
    </location>
</feature>
<gene>
    <name evidence="4" type="ORF">TMSB3V08_LOCUS1675</name>
</gene>
<dbReference type="CDD" id="cd00063">
    <property type="entry name" value="FN3"/>
    <property type="match status" value="8"/>
</dbReference>
<dbReference type="PANTHER" id="PTHR13817">
    <property type="entry name" value="TITIN"/>
    <property type="match status" value="1"/>
</dbReference>
<name>A0A7R9DZP6_9NEOP</name>
<dbReference type="GO" id="GO:0031430">
    <property type="term" value="C:M band"/>
    <property type="evidence" value="ECO:0007669"/>
    <property type="project" value="TreeGrafter"/>
</dbReference>
<dbReference type="InterPro" id="IPR007110">
    <property type="entry name" value="Ig-like_dom"/>
</dbReference>
<evidence type="ECO:0000256" key="1">
    <source>
        <dbReference type="ARBA" id="ARBA00022737"/>
    </source>
</evidence>
<feature type="domain" description="Fibronectin type-III" evidence="3">
    <location>
        <begin position="1249"/>
        <end position="1343"/>
    </location>
</feature>
<dbReference type="InterPro" id="IPR036116">
    <property type="entry name" value="FN3_sf"/>
</dbReference>
<proteinExistence type="predicted"/>
<dbReference type="PROSITE" id="PS50853">
    <property type="entry name" value="FN3"/>
    <property type="match status" value="8"/>
</dbReference>
<dbReference type="SUPFAM" id="SSF48726">
    <property type="entry name" value="Immunoglobulin"/>
    <property type="match status" value="4"/>
</dbReference>
<evidence type="ECO:0008006" key="5">
    <source>
        <dbReference type="Google" id="ProtNLM"/>
    </source>
</evidence>
<evidence type="ECO:0000313" key="4">
    <source>
        <dbReference type="EMBL" id="CAD7424745.1"/>
    </source>
</evidence>
<feature type="domain" description="Ig-like" evidence="2">
    <location>
        <begin position="1046"/>
        <end position="1135"/>
    </location>
</feature>
<dbReference type="Pfam" id="PF07679">
    <property type="entry name" value="I-set"/>
    <property type="match status" value="4"/>
</dbReference>
<organism evidence="4">
    <name type="scientific">Timema monikensis</name>
    <dbReference type="NCBI Taxonomy" id="170555"/>
    <lineage>
        <taxon>Eukaryota</taxon>
        <taxon>Metazoa</taxon>
        <taxon>Ecdysozoa</taxon>
        <taxon>Arthropoda</taxon>
        <taxon>Hexapoda</taxon>
        <taxon>Insecta</taxon>
        <taxon>Pterygota</taxon>
        <taxon>Neoptera</taxon>
        <taxon>Polyneoptera</taxon>
        <taxon>Phasmatodea</taxon>
        <taxon>Timematodea</taxon>
        <taxon>Timematoidea</taxon>
        <taxon>Timematidae</taxon>
        <taxon>Timema</taxon>
    </lineage>
</organism>
<dbReference type="PROSITE" id="PS50835">
    <property type="entry name" value="IG_LIKE"/>
    <property type="match status" value="2"/>
</dbReference>
<feature type="domain" description="Fibronectin type-III" evidence="3">
    <location>
        <begin position="325"/>
        <end position="420"/>
    </location>
</feature>
<accession>A0A7R9DZP6</accession>
<feature type="domain" description="Ig-like" evidence="2">
    <location>
        <begin position="743"/>
        <end position="833"/>
    </location>
</feature>
<dbReference type="InterPro" id="IPR013098">
    <property type="entry name" value="Ig_I-set"/>
</dbReference>
<evidence type="ECO:0000259" key="3">
    <source>
        <dbReference type="PROSITE" id="PS50853"/>
    </source>
</evidence>
<dbReference type="PANTHER" id="PTHR13817:SF151">
    <property type="entry name" value="TITIN"/>
    <property type="match status" value="1"/>
</dbReference>
<dbReference type="InterPro" id="IPR050964">
    <property type="entry name" value="Striated_Muscle_Regulatory"/>
</dbReference>
<dbReference type="FunFam" id="2.60.40.10:FF:000056">
    <property type="entry name" value="twitchin isoform X4"/>
    <property type="match status" value="6"/>
</dbReference>
<dbReference type="InterPro" id="IPR013783">
    <property type="entry name" value="Ig-like_fold"/>
</dbReference>
<dbReference type="InterPro" id="IPR003961">
    <property type="entry name" value="FN3_dom"/>
</dbReference>
<dbReference type="Pfam" id="PF00041">
    <property type="entry name" value="fn3"/>
    <property type="match status" value="8"/>
</dbReference>
<reference evidence="4" key="1">
    <citation type="submission" date="2020-11" db="EMBL/GenBank/DDBJ databases">
        <authorList>
            <person name="Tran Van P."/>
        </authorList>
    </citation>
    <scope>NUCLEOTIDE SEQUENCE</scope>
</reference>
<sequence>MKREIANIIDDLEPYQIQHSVVLFGIRERADMNRFNKKLKDTTVVEREKLVLDVELQDQTAPANWFFNGEPIQESDRVEIKNLGGGKHQLVFKGATLDDSGDFMCESGKMTSSCKVVVKKGESKPVINFPDTVDGPCSKPIIFDVPYVVDGTRQSQVEAKLIKDGKALPLKEVEIIMAEDKATYKFKKPVRELSGQYQLKISNAQGEAIQNIKINMQDVPSAPQEINVTDVFQTSCVVHWKPSKDDGGMAILHYVVERLDMSVKGGWDSVAQVPPNEPSIFKCEDLIPKKEYKFRIRAVNKLGSSEPVLFAKNVLAKDPWDEPSKPTNVEVVDWDKDHADIKWTKPEDDGGAPITGYIIEFKEKFGKDWVKGKVLEGDITAATLDGLKEGTQYEFRIRAINKAGPGAPSDATKPIIAKARFVKPFIIGDDLINIVVKKGQVIKYDIKYGGEPEPVPTWYQVGIELKEDPQERITIDKYEKNTVLTVRRTTRLDSGKYKLILKNDSGTCEKTADVVVLAVKQCSRIFPDKPTPPQGPLKAEEVRADHVKVKWNRPDDSGGSDITGYVLEKMDMDTGRWIPAGEVRMEIVTSYFIENVLSLKILTTMGVGPDKDTFTFDGLTPKKKYKFRVKAVNKEGESEPLETDEAITAKNPYDEPGRPGKPEIIDYDNKSVTLKWAKPESDGGRPITHYTVEIKDKLSVEWTEVLKTKNIPEGIVEDLKEKNIYQFRIRAHNKSGASEPMKPRIDRATIKSIIIKAGRTHKWSVDVTGEPPPALSWVWRDNITLVNTEKIKIENIDYHTDFTIFNAVRRDTGKYTLIAENASGKDQETVELTVLGKPSSPMGPLEVKDVTKNSCKLKWKKPEDDGGSPIREYEVEKMDLATGKWVRVGRVPGDRDHPEMEITGLTPGSEYKFRVTAVNDEGDSEPLVTEKAIIAKNPFDEPTKPGTPEITDYDNESVALKWSAPSSDGGAKIEKYIIEKKDRYKPDWEKAIEVSGDELAAKVPDLKERAEYQFRIVAVNKAGPSPPSDSTKTHLVKHKACFLVKPRIDRTNLKPIVVRAGKIVKYDVNIRGEPPPTVKWFQGDKEIKSEGTVEIINIDYNTKLTITESIRKHTGLYKILAENQHGKDEAEVEITVLCKYVLLQAAPGKPKGPLKVSDVTKNGCKLKWDKPEDDGGKPITGYVVEKLDKSTGRWVPIGKTLEPEMDVKGLQEGHEYQFRVKAVNEEGDSEPLETDRLTVAKNPFDIPGKPGVPDIVDWDVDRVDLKWEAPKSNGGAPITGYIIEKKEKFASSWDEILTTNTPSSEARVPGLKEGNQYQFRVRAVNKAGPSEPSEPTKQHIAKARFFIVHSNNAYVTCVVHISRHLFLHMTHFADSDYTNTGFTDPLLRILTHSLYTLAHTMDTLAHTMDMLSHTLYILAHSLYTLAHSLDMLSHTLDTLSQSLNTPSHSLDMLSHTLDTLSQSLNTPSHSLDMPSYTLDKLAHTQLDILAHSLDMLAQTLDVLAYTLDIQAQTLDILAYTLDTLAHTLDMLAHSLITLPTPGYTSLDAPVHSLG</sequence>
<dbReference type="FunFam" id="2.60.40.10:FF:000567">
    <property type="entry name" value="Uncharacterized protein, isoform G"/>
    <property type="match status" value="2"/>
</dbReference>
<feature type="domain" description="Fibronectin type-III" evidence="3">
    <location>
        <begin position="841"/>
        <end position="938"/>
    </location>
</feature>
<dbReference type="Gene3D" id="2.60.40.10">
    <property type="entry name" value="Immunoglobulins"/>
    <property type="match status" value="13"/>
</dbReference>
<dbReference type="EMBL" id="OB792832">
    <property type="protein sequence ID" value="CAD7424745.1"/>
    <property type="molecule type" value="Genomic_DNA"/>
</dbReference>
<evidence type="ECO:0000259" key="2">
    <source>
        <dbReference type="PROSITE" id="PS50835"/>
    </source>
</evidence>
<feature type="domain" description="Fibronectin type-III" evidence="3">
    <location>
        <begin position="944"/>
        <end position="1039"/>
    </location>
</feature>